<keyword evidence="3" id="KW-1185">Reference proteome</keyword>
<dbReference type="Pfam" id="PF00383">
    <property type="entry name" value="dCMP_cyt_deam_1"/>
    <property type="match status" value="1"/>
</dbReference>
<dbReference type="GO" id="GO:0052717">
    <property type="term" value="F:tRNA-specific adenosine-34 deaminase activity"/>
    <property type="evidence" value="ECO:0007669"/>
    <property type="project" value="UniProtKB-EC"/>
</dbReference>
<keyword evidence="2" id="KW-0378">Hydrolase</keyword>
<dbReference type="Gene3D" id="3.40.140.10">
    <property type="entry name" value="Cytidine Deaminase, domain 2"/>
    <property type="match status" value="1"/>
</dbReference>
<dbReference type="InterPro" id="IPR016193">
    <property type="entry name" value="Cytidine_deaminase-like"/>
</dbReference>
<dbReference type="EC" id="3.5.4.33" evidence="2"/>
<evidence type="ECO:0000313" key="3">
    <source>
        <dbReference type="Proteomes" id="UP001596337"/>
    </source>
</evidence>
<dbReference type="InterPro" id="IPR002125">
    <property type="entry name" value="CMP_dCMP_dom"/>
</dbReference>
<gene>
    <name evidence="2" type="ORF">ACFQGD_22260</name>
</gene>
<comment type="caution">
    <text evidence="2">The sequence shown here is derived from an EMBL/GenBank/DDBJ whole genome shotgun (WGS) entry which is preliminary data.</text>
</comment>
<sequence>MGPDTGTSDSGWLTLAVRLARENVAAGGGPFGALVVRDGQLVSTGTNRVTLDHDPTAHAEVVAIREACRKLGTFDLTGCELISSCEPCPLCVSASLWARVDRVVYTADRYDAAKAGFDDLAFYDMLERPRAEWSMPVRVVSLPDSRSPFDAWLANAERVEY</sequence>
<dbReference type="SUPFAM" id="SSF53927">
    <property type="entry name" value="Cytidine deaminase-like"/>
    <property type="match status" value="1"/>
</dbReference>
<dbReference type="PROSITE" id="PS51747">
    <property type="entry name" value="CYT_DCMP_DEAMINASES_2"/>
    <property type="match status" value="1"/>
</dbReference>
<dbReference type="EMBL" id="JBHSXX010000001">
    <property type="protein sequence ID" value="MFC6869869.1"/>
    <property type="molecule type" value="Genomic_DNA"/>
</dbReference>
<reference evidence="3" key="1">
    <citation type="journal article" date="2019" name="Int. J. Syst. Evol. Microbiol.">
        <title>The Global Catalogue of Microorganisms (GCM) 10K type strain sequencing project: providing services to taxonomists for standard genome sequencing and annotation.</title>
        <authorList>
            <consortium name="The Broad Institute Genomics Platform"/>
            <consortium name="The Broad Institute Genome Sequencing Center for Infectious Disease"/>
            <person name="Wu L."/>
            <person name="Ma J."/>
        </authorList>
    </citation>
    <scope>NUCLEOTIDE SEQUENCE [LARGE SCALE GENOMIC DNA]</scope>
    <source>
        <strain evidence="3">KCTC 32255</strain>
    </source>
</reference>
<feature type="domain" description="CMP/dCMP-type deaminase" evidence="1">
    <location>
        <begin position="7"/>
        <end position="120"/>
    </location>
</feature>
<organism evidence="2 3">
    <name type="scientific">Haloechinothrix salitolerans</name>
    <dbReference type="NCBI Taxonomy" id="926830"/>
    <lineage>
        <taxon>Bacteria</taxon>
        <taxon>Bacillati</taxon>
        <taxon>Actinomycetota</taxon>
        <taxon>Actinomycetes</taxon>
        <taxon>Pseudonocardiales</taxon>
        <taxon>Pseudonocardiaceae</taxon>
        <taxon>Haloechinothrix</taxon>
    </lineage>
</organism>
<dbReference type="RefSeq" id="WP_390183322.1">
    <property type="nucleotide sequence ID" value="NZ_BAABLA010000116.1"/>
</dbReference>
<evidence type="ECO:0000313" key="2">
    <source>
        <dbReference type="EMBL" id="MFC6869869.1"/>
    </source>
</evidence>
<name>A0ABW2C512_9PSEU</name>
<proteinExistence type="predicted"/>
<dbReference type="PANTHER" id="PTHR11079:SF161">
    <property type="entry name" value="CMP_DCMP-TYPE DEAMINASE DOMAIN-CONTAINING PROTEIN"/>
    <property type="match status" value="1"/>
</dbReference>
<accession>A0ABW2C512</accession>
<dbReference type="CDD" id="cd01285">
    <property type="entry name" value="nucleoside_deaminase"/>
    <property type="match status" value="1"/>
</dbReference>
<protein>
    <submittedName>
        <fullName evidence="2">Nucleoside deaminase</fullName>
        <ecNumber evidence="2">3.5.4.33</ecNumber>
    </submittedName>
</protein>
<dbReference type="PANTHER" id="PTHR11079">
    <property type="entry name" value="CYTOSINE DEAMINASE FAMILY MEMBER"/>
    <property type="match status" value="1"/>
</dbReference>
<evidence type="ECO:0000259" key="1">
    <source>
        <dbReference type="PROSITE" id="PS51747"/>
    </source>
</evidence>
<dbReference type="Proteomes" id="UP001596337">
    <property type="component" value="Unassembled WGS sequence"/>
</dbReference>